<comment type="subcellular location">
    <subcellularLocation>
        <location evidence="1">Membrane</location>
        <topology evidence="1">Multi-pass membrane protein</topology>
    </subcellularLocation>
</comment>
<dbReference type="PROSITE" id="PS51257">
    <property type="entry name" value="PROKAR_LIPOPROTEIN"/>
    <property type="match status" value="1"/>
</dbReference>
<evidence type="ECO:0000313" key="7">
    <source>
        <dbReference type="Proteomes" id="UP001354989"/>
    </source>
</evidence>
<evidence type="ECO:0000256" key="4">
    <source>
        <dbReference type="ARBA" id="ARBA00023136"/>
    </source>
</evidence>
<keyword evidence="6" id="KW-0808">Transferase</keyword>
<evidence type="ECO:0000256" key="1">
    <source>
        <dbReference type="ARBA" id="ARBA00004141"/>
    </source>
</evidence>
<evidence type="ECO:0000256" key="5">
    <source>
        <dbReference type="SAM" id="Phobius"/>
    </source>
</evidence>
<evidence type="ECO:0000256" key="2">
    <source>
        <dbReference type="ARBA" id="ARBA00022692"/>
    </source>
</evidence>
<dbReference type="GO" id="GO:0016757">
    <property type="term" value="F:glycosyltransferase activity"/>
    <property type="evidence" value="ECO:0007669"/>
    <property type="project" value="UniProtKB-KW"/>
</dbReference>
<organism evidence="6 7">
    <name type="scientific">Persicobacter psychrovividus</name>
    <dbReference type="NCBI Taxonomy" id="387638"/>
    <lineage>
        <taxon>Bacteria</taxon>
        <taxon>Pseudomonadati</taxon>
        <taxon>Bacteroidota</taxon>
        <taxon>Cytophagia</taxon>
        <taxon>Cytophagales</taxon>
        <taxon>Persicobacteraceae</taxon>
        <taxon>Persicobacter</taxon>
    </lineage>
</organism>
<proteinExistence type="predicted"/>
<dbReference type="Pfam" id="PF09685">
    <property type="entry name" value="MamF_MmsF"/>
    <property type="match status" value="1"/>
</dbReference>
<dbReference type="EMBL" id="AP025292">
    <property type="protein sequence ID" value="BDC98217.1"/>
    <property type="molecule type" value="Genomic_DNA"/>
</dbReference>
<evidence type="ECO:0000313" key="6">
    <source>
        <dbReference type="EMBL" id="BDC98217.1"/>
    </source>
</evidence>
<name>A0ABM7VBC6_9BACT</name>
<accession>A0ABM7VBC6</accession>
<keyword evidence="3 5" id="KW-1133">Transmembrane helix</keyword>
<dbReference type="Proteomes" id="UP001354989">
    <property type="component" value="Chromosome"/>
</dbReference>
<dbReference type="InterPro" id="IPR019109">
    <property type="entry name" value="MamF_MmsF"/>
</dbReference>
<sequence>MNPYLPKKYASSSERQWALFAHLSALAACVMPMAHLIIPLVIYFSKKEESAFVASHARAALNFQLSIALYCLLASPLVLLAIGIPIIMILGIMSMVCAIIAAIRLDQDQNYRYPISISFFK</sequence>
<feature type="transmembrane region" description="Helical" evidence="5">
    <location>
        <begin position="81"/>
        <end position="103"/>
    </location>
</feature>
<keyword evidence="7" id="KW-1185">Reference proteome</keyword>
<keyword evidence="2 5" id="KW-0812">Transmembrane</keyword>
<feature type="transmembrane region" description="Helical" evidence="5">
    <location>
        <begin position="20"/>
        <end position="44"/>
    </location>
</feature>
<keyword evidence="4 5" id="KW-0472">Membrane</keyword>
<keyword evidence="6" id="KW-0328">Glycosyltransferase</keyword>
<protein>
    <submittedName>
        <fullName evidence="6">Orotate phosphoribosyltransferase</fullName>
    </submittedName>
</protein>
<dbReference type="RefSeq" id="WP_338397547.1">
    <property type="nucleotide sequence ID" value="NZ_AP025292.1"/>
</dbReference>
<gene>
    <name evidence="6" type="ORF">PEPS_04980</name>
</gene>
<reference evidence="6 7" key="1">
    <citation type="submission" date="2021-12" db="EMBL/GenBank/DDBJ databases">
        <title>Genome sequencing of bacteria with rrn-lacking chromosome and rrn-plasmid.</title>
        <authorList>
            <person name="Anda M."/>
            <person name="Iwasaki W."/>
        </authorList>
    </citation>
    <scope>NUCLEOTIDE SEQUENCE [LARGE SCALE GENOMIC DNA]</scope>
    <source>
        <strain evidence="6 7">NBRC 101262</strain>
    </source>
</reference>
<evidence type="ECO:0000256" key="3">
    <source>
        <dbReference type="ARBA" id="ARBA00022989"/>
    </source>
</evidence>